<evidence type="ECO:0000313" key="1">
    <source>
        <dbReference type="EMBL" id="JAG21501.1"/>
    </source>
</evidence>
<organism evidence="1">
    <name type="scientific">Lygus hesperus</name>
    <name type="common">Western plant bug</name>
    <dbReference type="NCBI Taxonomy" id="30085"/>
    <lineage>
        <taxon>Eukaryota</taxon>
        <taxon>Metazoa</taxon>
        <taxon>Ecdysozoa</taxon>
        <taxon>Arthropoda</taxon>
        <taxon>Hexapoda</taxon>
        <taxon>Insecta</taxon>
        <taxon>Pterygota</taxon>
        <taxon>Neoptera</taxon>
        <taxon>Paraneoptera</taxon>
        <taxon>Hemiptera</taxon>
        <taxon>Heteroptera</taxon>
        <taxon>Panheteroptera</taxon>
        <taxon>Cimicomorpha</taxon>
        <taxon>Miridae</taxon>
        <taxon>Mirini</taxon>
        <taxon>Lygus</taxon>
    </lineage>
</organism>
<gene>
    <name evidence="1" type="primary">rsmA_4</name>
    <name evidence="1" type="ORF">CM83_86165</name>
</gene>
<reference evidence="1" key="2">
    <citation type="submission" date="2014-07" db="EMBL/GenBank/DDBJ databases">
        <authorList>
            <person name="Hull J."/>
        </authorList>
    </citation>
    <scope>NUCLEOTIDE SEQUENCE</scope>
</reference>
<name>A0A0A9XPD6_LYGHE</name>
<dbReference type="EMBL" id="GBHO01022103">
    <property type="protein sequence ID" value="JAG21501.1"/>
    <property type="molecule type" value="Transcribed_RNA"/>
</dbReference>
<accession>A0A0A9XPD6</accession>
<keyword evidence="1" id="KW-0489">Methyltransferase</keyword>
<protein>
    <submittedName>
        <fullName evidence="1">Ribosomal RNA small subunit methyltransferase A</fullName>
    </submittedName>
</protein>
<reference evidence="1" key="1">
    <citation type="journal article" date="2014" name="PLoS ONE">
        <title>Transcriptome-Based Identification of ABC Transporters in the Western Tarnished Plant Bug Lygus hesperus.</title>
        <authorList>
            <person name="Hull J.J."/>
            <person name="Chaney K."/>
            <person name="Geib S.M."/>
            <person name="Fabrick J.A."/>
            <person name="Brent C.S."/>
            <person name="Walsh D."/>
            <person name="Lavine L.C."/>
        </authorList>
    </citation>
    <scope>NUCLEOTIDE SEQUENCE</scope>
</reference>
<proteinExistence type="predicted"/>
<keyword evidence="1" id="KW-0808">Transferase</keyword>
<dbReference type="GO" id="GO:0032259">
    <property type="term" value="P:methylation"/>
    <property type="evidence" value="ECO:0007669"/>
    <property type="project" value="UniProtKB-KW"/>
</dbReference>
<dbReference type="GO" id="GO:0008168">
    <property type="term" value="F:methyltransferase activity"/>
    <property type="evidence" value="ECO:0007669"/>
    <property type="project" value="UniProtKB-KW"/>
</dbReference>
<sequence length="123" mass="14570">MTYRHLLFMQQRLMAQLRLGYKDKFSLYVDKKRHVIDCTALCMSCNRLEQETLGHFILLCPIYKPYRLHYLQRFVPESCTIPAERVDSTMLDLLNCSDDLDKVAAICRYVRSALRLRSFSLNE</sequence>
<dbReference type="AlphaFoldDB" id="A0A0A9XPD6"/>